<feature type="domain" description="AMP-dependent synthetase/ligase" evidence="5">
    <location>
        <begin position="31"/>
        <end position="397"/>
    </location>
</feature>
<evidence type="ECO:0000313" key="7">
    <source>
        <dbReference type="EMBL" id="TLU71331.1"/>
    </source>
</evidence>
<evidence type="ECO:0000256" key="3">
    <source>
        <dbReference type="ARBA" id="ARBA00022832"/>
    </source>
</evidence>
<name>A0A5R9J6T0_9PROT</name>
<dbReference type="EMBL" id="VCDI01000007">
    <property type="protein sequence ID" value="TLU71331.1"/>
    <property type="molecule type" value="Genomic_DNA"/>
</dbReference>
<evidence type="ECO:0000313" key="8">
    <source>
        <dbReference type="Proteomes" id="UP000305654"/>
    </source>
</evidence>
<dbReference type="NCBIfam" id="NF004837">
    <property type="entry name" value="PRK06187.1"/>
    <property type="match status" value="1"/>
</dbReference>
<evidence type="ECO:0000256" key="4">
    <source>
        <dbReference type="ARBA" id="ARBA00023098"/>
    </source>
</evidence>
<dbReference type="Proteomes" id="UP000305654">
    <property type="component" value="Unassembled WGS sequence"/>
</dbReference>
<accession>A0A5R9J6T0</accession>
<dbReference type="Pfam" id="PF13193">
    <property type="entry name" value="AMP-binding_C"/>
    <property type="match status" value="1"/>
</dbReference>
<comment type="similarity">
    <text evidence="1">Belongs to the ATP-dependent AMP-binding enzyme family.</text>
</comment>
<feature type="domain" description="AMP-binding enzyme C-terminal" evidence="6">
    <location>
        <begin position="449"/>
        <end position="528"/>
    </location>
</feature>
<dbReference type="AlphaFoldDB" id="A0A5R9J6T0"/>
<gene>
    <name evidence="7" type="ORF">FE263_17705</name>
</gene>
<dbReference type="Gene3D" id="3.30.300.30">
    <property type="match status" value="1"/>
</dbReference>
<evidence type="ECO:0000259" key="5">
    <source>
        <dbReference type="Pfam" id="PF00501"/>
    </source>
</evidence>
<keyword evidence="3" id="KW-0276">Fatty acid metabolism</keyword>
<dbReference type="PANTHER" id="PTHR43859:SF4">
    <property type="entry name" value="BUTANOATE--COA LIGASE AAE1-RELATED"/>
    <property type="match status" value="1"/>
</dbReference>
<dbReference type="GO" id="GO:0016874">
    <property type="term" value="F:ligase activity"/>
    <property type="evidence" value="ECO:0007669"/>
    <property type="project" value="UniProtKB-KW"/>
</dbReference>
<evidence type="ECO:0000259" key="6">
    <source>
        <dbReference type="Pfam" id="PF13193"/>
    </source>
</evidence>
<dbReference type="InterPro" id="IPR042099">
    <property type="entry name" value="ANL_N_sf"/>
</dbReference>
<dbReference type="InterPro" id="IPR020845">
    <property type="entry name" value="AMP-binding_CS"/>
</dbReference>
<organism evidence="7 8">
    <name type="scientific">Lichenicoccus roseus</name>
    <dbReference type="NCBI Taxonomy" id="2683649"/>
    <lineage>
        <taxon>Bacteria</taxon>
        <taxon>Pseudomonadati</taxon>
        <taxon>Pseudomonadota</taxon>
        <taxon>Alphaproteobacteria</taxon>
        <taxon>Acetobacterales</taxon>
        <taxon>Acetobacteraceae</taxon>
        <taxon>Lichenicoccus</taxon>
    </lineage>
</organism>
<protein>
    <submittedName>
        <fullName evidence="7">Long-chain-fatty-acid--CoA ligase</fullName>
    </submittedName>
</protein>
<dbReference type="InterPro" id="IPR045851">
    <property type="entry name" value="AMP-bd_C_sf"/>
</dbReference>
<sequence length="546" mass="59514">MALRFVERAAEAHDFPLTIRHLLDTSLVTAADQEIVYRDEVRITYRTFHERLGRLASALTALGAAEGMTIGVLDWDSHRYLECYFAIPMIGAVLQTVNVRLPPAQVAETINRAGAEILLVHRDFLPLVEALRGALPNVRAIVALMDGDAAPPDYAAGEYERLLQDADPDFEFRDFDENAMATLFFTTGTTGSPKAVCFTHRQIVLHAIVANGPFGGLHSRGFGADDVYMPLTPMFHVHAWGMPYVATMLGVKQVYAGRYDPDTILDLRAREGVTFSHCVPTILQMVLAAADRRGADLAGWLMTIGGSALTQALCREGRRRGMELVSGYGMSETAPLLTVSRPRREGGSDEVEALTMAGVPVPLVSVRVVDETMRDVPADGVSRGELVIRAPWLTGCYVGDTRASDALWRGGWLHTQDVATLNREGYVQIRDRLKDVIKTGGEWLCSVTLEDMIADLPGIEQVAVIGVPHPHWGERPLGVVVAVAGHTVTLEQVNQRLDSAIASGEVSRYARLESLELVETMPKTSVGKVDKKALRALYAAPPVASA</sequence>
<dbReference type="RefSeq" id="WP_138327368.1">
    <property type="nucleotide sequence ID" value="NZ_VCDI01000007.1"/>
</dbReference>
<evidence type="ECO:0000256" key="2">
    <source>
        <dbReference type="ARBA" id="ARBA00022598"/>
    </source>
</evidence>
<dbReference type="InterPro" id="IPR025110">
    <property type="entry name" value="AMP-bd_C"/>
</dbReference>
<dbReference type="SUPFAM" id="SSF56801">
    <property type="entry name" value="Acetyl-CoA synthetase-like"/>
    <property type="match status" value="1"/>
</dbReference>
<keyword evidence="2 7" id="KW-0436">Ligase</keyword>
<dbReference type="InterPro" id="IPR000873">
    <property type="entry name" value="AMP-dep_synth/lig_dom"/>
</dbReference>
<dbReference type="PROSITE" id="PS00455">
    <property type="entry name" value="AMP_BINDING"/>
    <property type="match status" value="1"/>
</dbReference>
<proteinExistence type="inferred from homology"/>
<reference evidence="7 8" key="1">
    <citation type="submission" date="2019-05" db="EMBL/GenBank/DDBJ databases">
        <authorList>
            <person name="Pankratov T."/>
            <person name="Grouzdev D."/>
        </authorList>
    </citation>
    <scope>NUCLEOTIDE SEQUENCE [LARGE SCALE GENOMIC DNA]</scope>
    <source>
        <strain evidence="7 8">KEBCLARHB70R</strain>
    </source>
</reference>
<dbReference type="PANTHER" id="PTHR43859">
    <property type="entry name" value="ACYL-ACTIVATING ENZYME"/>
    <property type="match status" value="1"/>
</dbReference>
<evidence type="ECO:0000256" key="1">
    <source>
        <dbReference type="ARBA" id="ARBA00006432"/>
    </source>
</evidence>
<dbReference type="GO" id="GO:0006631">
    <property type="term" value="P:fatty acid metabolic process"/>
    <property type="evidence" value="ECO:0007669"/>
    <property type="project" value="UniProtKB-KW"/>
</dbReference>
<keyword evidence="8" id="KW-1185">Reference proteome</keyword>
<dbReference type="OrthoDB" id="9803968at2"/>
<dbReference type="Gene3D" id="3.40.50.12780">
    <property type="entry name" value="N-terminal domain of ligase-like"/>
    <property type="match status" value="1"/>
</dbReference>
<comment type="caution">
    <text evidence="7">The sequence shown here is derived from an EMBL/GenBank/DDBJ whole genome shotgun (WGS) entry which is preliminary data.</text>
</comment>
<keyword evidence="4" id="KW-0443">Lipid metabolism</keyword>
<dbReference type="Pfam" id="PF00501">
    <property type="entry name" value="AMP-binding"/>
    <property type="match status" value="1"/>
</dbReference>